<proteinExistence type="predicted"/>
<feature type="signal peptide" evidence="5">
    <location>
        <begin position="1"/>
        <end position="31"/>
    </location>
</feature>
<keyword evidence="7" id="KW-1185">Reference proteome</keyword>
<dbReference type="PRINTS" id="PR01185">
    <property type="entry name" value="INTEGRINA"/>
</dbReference>
<comment type="caution">
    <text evidence="6">The sequence shown here is derived from an EMBL/GenBank/DDBJ whole genome shotgun (WGS) entry which is preliminary data.</text>
</comment>
<evidence type="ECO:0000256" key="3">
    <source>
        <dbReference type="ARBA" id="ARBA00022801"/>
    </source>
</evidence>
<dbReference type="InterPro" id="IPR013517">
    <property type="entry name" value="FG-GAP"/>
</dbReference>
<name>A0ABW7B307_9ACTN</name>
<dbReference type="SMART" id="SM00191">
    <property type="entry name" value="Int_alpha"/>
    <property type="match status" value="6"/>
</dbReference>
<evidence type="ECO:0000256" key="5">
    <source>
        <dbReference type="SAM" id="SignalP"/>
    </source>
</evidence>
<dbReference type="Pfam" id="PF13517">
    <property type="entry name" value="FG-GAP_3"/>
    <property type="match status" value="1"/>
</dbReference>
<keyword evidence="3" id="KW-0378">Hydrolase</keyword>
<keyword evidence="2" id="KW-0677">Repeat</keyword>
<dbReference type="PANTHER" id="PTHR23221:SF7">
    <property type="entry name" value="PHOSPHATIDYLINOSITOL-GLYCAN-SPECIFIC PHOSPHOLIPASE D"/>
    <property type="match status" value="1"/>
</dbReference>
<dbReference type="PANTHER" id="PTHR23221">
    <property type="entry name" value="GLYCOSYLPHOSPHATIDYLINOSITOL PHOSPHOLIPASE D"/>
    <property type="match status" value="1"/>
</dbReference>
<keyword evidence="4" id="KW-0325">Glycoprotein</keyword>
<organism evidence="6 7">
    <name type="scientific">Streptomyces cinerochromogenes</name>
    <dbReference type="NCBI Taxonomy" id="66422"/>
    <lineage>
        <taxon>Bacteria</taxon>
        <taxon>Bacillati</taxon>
        <taxon>Actinomycetota</taxon>
        <taxon>Actinomycetes</taxon>
        <taxon>Kitasatosporales</taxon>
        <taxon>Streptomycetaceae</taxon>
        <taxon>Streptomyces</taxon>
    </lineage>
</organism>
<dbReference type="InterPro" id="IPR000413">
    <property type="entry name" value="Integrin_alpha"/>
</dbReference>
<protein>
    <submittedName>
        <fullName evidence="6">FG-GAP and VCBS repeat-containing protein</fullName>
    </submittedName>
</protein>
<evidence type="ECO:0000256" key="2">
    <source>
        <dbReference type="ARBA" id="ARBA00022737"/>
    </source>
</evidence>
<dbReference type="RefSeq" id="WP_392816139.1">
    <property type="nucleotide sequence ID" value="NZ_JBICYV010000003.1"/>
</dbReference>
<accession>A0ABW7B307</accession>
<dbReference type="Gene3D" id="2.130.10.130">
    <property type="entry name" value="Integrin alpha, N-terminal"/>
    <property type="match status" value="3"/>
</dbReference>
<keyword evidence="1 5" id="KW-0732">Signal</keyword>
<dbReference type="Pfam" id="PF01839">
    <property type="entry name" value="FG-GAP"/>
    <property type="match status" value="2"/>
</dbReference>
<dbReference type="InterPro" id="IPR028994">
    <property type="entry name" value="Integrin_alpha_N"/>
</dbReference>
<evidence type="ECO:0000313" key="7">
    <source>
        <dbReference type="Proteomes" id="UP001604267"/>
    </source>
</evidence>
<feature type="chain" id="PRO_5047424140" evidence="5">
    <location>
        <begin position="32"/>
        <end position="493"/>
    </location>
</feature>
<dbReference type="PROSITE" id="PS51470">
    <property type="entry name" value="FG_GAP"/>
    <property type="match status" value="2"/>
</dbReference>
<reference evidence="6 7" key="1">
    <citation type="submission" date="2024-10" db="EMBL/GenBank/DDBJ databases">
        <title>The Natural Products Discovery Center: Release of the First 8490 Sequenced Strains for Exploring Actinobacteria Biosynthetic Diversity.</title>
        <authorList>
            <person name="Kalkreuter E."/>
            <person name="Kautsar S.A."/>
            <person name="Yang D."/>
            <person name="Bader C.D."/>
            <person name="Teijaro C.N."/>
            <person name="Fluegel L."/>
            <person name="Davis C.M."/>
            <person name="Simpson J.R."/>
            <person name="Lauterbach L."/>
            <person name="Steele A.D."/>
            <person name="Gui C."/>
            <person name="Meng S."/>
            <person name="Li G."/>
            <person name="Viehrig K."/>
            <person name="Ye F."/>
            <person name="Su P."/>
            <person name="Kiefer A.F."/>
            <person name="Nichols A."/>
            <person name="Cepeda A.J."/>
            <person name="Yan W."/>
            <person name="Fan B."/>
            <person name="Jiang Y."/>
            <person name="Adhikari A."/>
            <person name="Zheng C.-J."/>
            <person name="Schuster L."/>
            <person name="Cowan T.M."/>
            <person name="Smanski M.J."/>
            <person name="Chevrette M.G."/>
            <person name="De Carvalho L.P.S."/>
            <person name="Shen B."/>
        </authorList>
    </citation>
    <scope>NUCLEOTIDE SEQUENCE [LARGE SCALE GENOMIC DNA]</scope>
    <source>
        <strain evidence="6 7">NPDC048320</strain>
    </source>
</reference>
<dbReference type="EMBL" id="JBICYV010000003">
    <property type="protein sequence ID" value="MFG3010101.1"/>
    <property type="molecule type" value="Genomic_DNA"/>
</dbReference>
<sequence>MHAHARIALATAAAAALTGGLLTFAASPATAADSVKVAKADFNGDGIGDIATSAAGAYVSGQKNAGQVVVLYGSATGVSSTKRATISQNTTGVPGTAETGDMFGADLAYADFNGDGYDDLAVGSPSEKVGTDTNGGGLAILWGSPSGLTGKAVDVPDPAPSSHDFWGKNLAAGDFDGDGRADLVVGSSAATLYLYKGGFTTAGAYGSRTTVKPPIQSGTNDYPYGPLNLTAGDVDGDGRTDLVVDGYETTTQYGWNTNYWLPGTSGGLSTASAKTLKPGIITAIGDVNGDGFGDIVSGADWDAKDPDGTVIPNASDGGRVNVTYGSASGPATTTGITQNTGNVPGSSEKGDAFGWELDLGDINGDGYQDLVVSSPQEDLGGISDTGSVTVLYGSASGVDTASGTQSFSQDSAGVPGGNEKSDLFGADLKLDDVTGDGKADLVVGSYENSGDGAVTYLPSNGTKLTSTGSRAFGVSTVGVSTSGTPQLGAVIAD</sequence>
<dbReference type="SUPFAM" id="SSF69318">
    <property type="entry name" value="Integrin alpha N-terminal domain"/>
    <property type="match status" value="1"/>
</dbReference>
<evidence type="ECO:0000256" key="1">
    <source>
        <dbReference type="ARBA" id="ARBA00022729"/>
    </source>
</evidence>
<gene>
    <name evidence="6" type="ORF">ACGFZB_06535</name>
</gene>
<dbReference type="Proteomes" id="UP001604267">
    <property type="component" value="Unassembled WGS sequence"/>
</dbReference>
<evidence type="ECO:0000313" key="6">
    <source>
        <dbReference type="EMBL" id="MFG3010101.1"/>
    </source>
</evidence>
<evidence type="ECO:0000256" key="4">
    <source>
        <dbReference type="ARBA" id="ARBA00023180"/>
    </source>
</evidence>
<dbReference type="InterPro" id="IPR013519">
    <property type="entry name" value="Int_alpha_beta-p"/>
</dbReference>